<evidence type="ECO:0000256" key="6">
    <source>
        <dbReference type="ARBA" id="ARBA00023136"/>
    </source>
</evidence>
<sequence>MKSRATCILLIEVFWALGTVFEVLLAILVMPSLGWRWLLLLSTLPLLLFSLLAHWLPESARYDVLTGNRDAALATLRRVASENGAPMPLGTLVATRQVSRRGAWPQSLGR</sequence>
<dbReference type="Gene3D" id="1.20.1250.20">
    <property type="entry name" value="MFS general substrate transporter like domains"/>
    <property type="match status" value="1"/>
</dbReference>
<evidence type="ECO:0000313" key="10">
    <source>
        <dbReference type="Proteomes" id="UP000314294"/>
    </source>
</evidence>
<dbReference type="SUPFAM" id="SSF103473">
    <property type="entry name" value="MFS general substrate transporter"/>
    <property type="match status" value="1"/>
</dbReference>
<evidence type="ECO:0000256" key="3">
    <source>
        <dbReference type="ARBA" id="ARBA00022448"/>
    </source>
</evidence>
<feature type="transmembrane region" description="Helical" evidence="7">
    <location>
        <begin position="35"/>
        <end position="56"/>
    </location>
</feature>
<evidence type="ECO:0000256" key="5">
    <source>
        <dbReference type="ARBA" id="ARBA00022989"/>
    </source>
</evidence>
<evidence type="ECO:0000256" key="4">
    <source>
        <dbReference type="ARBA" id="ARBA00022692"/>
    </source>
</evidence>
<evidence type="ECO:0000256" key="1">
    <source>
        <dbReference type="ARBA" id="ARBA00004141"/>
    </source>
</evidence>
<keyword evidence="6 7" id="KW-0472">Membrane</keyword>
<comment type="subcellular location">
    <subcellularLocation>
        <location evidence="1">Membrane</location>
        <topology evidence="1">Multi-pass membrane protein</topology>
    </subcellularLocation>
</comment>
<dbReference type="PANTHER" id="PTHR23511">
    <property type="entry name" value="SYNAPTIC VESICLE GLYCOPROTEIN 2"/>
    <property type="match status" value="1"/>
</dbReference>
<keyword evidence="10" id="KW-1185">Reference proteome</keyword>
<accession>A0A4Z2EQQ2</accession>
<gene>
    <name evidence="9" type="primary">svop_0</name>
    <name evidence="9" type="ORF">EYF80_058908</name>
</gene>
<evidence type="ECO:0000313" key="9">
    <source>
        <dbReference type="EMBL" id="TNN30940.1"/>
    </source>
</evidence>
<name>A0A4Z2EQQ2_9TELE</name>
<organism evidence="9 10">
    <name type="scientific">Liparis tanakae</name>
    <name type="common">Tanaka's snailfish</name>
    <dbReference type="NCBI Taxonomy" id="230148"/>
    <lineage>
        <taxon>Eukaryota</taxon>
        <taxon>Metazoa</taxon>
        <taxon>Chordata</taxon>
        <taxon>Craniata</taxon>
        <taxon>Vertebrata</taxon>
        <taxon>Euteleostomi</taxon>
        <taxon>Actinopterygii</taxon>
        <taxon>Neopterygii</taxon>
        <taxon>Teleostei</taxon>
        <taxon>Neoteleostei</taxon>
        <taxon>Acanthomorphata</taxon>
        <taxon>Eupercaria</taxon>
        <taxon>Perciformes</taxon>
        <taxon>Cottioidei</taxon>
        <taxon>Cottales</taxon>
        <taxon>Liparidae</taxon>
        <taxon>Liparis</taxon>
    </lineage>
</organism>
<dbReference type="GO" id="GO:0022857">
    <property type="term" value="F:transmembrane transporter activity"/>
    <property type="evidence" value="ECO:0007669"/>
    <property type="project" value="InterPro"/>
</dbReference>
<dbReference type="InterPro" id="IPR036259">
    <property type="entry name" value="MFS_trans_sf"/>
</dbReference>
<keyword evidence="3" id="KW-0813">Transport</keyword>
<dbReference type="InterPro" id="IPR020846">
    <property type="entry name" value="MFS_dom"/>
</dbReference>
<comment type="caution">
    <text evidence="9">The sequence shown here is derived from an EMBL/GenBank/DDBJ whole genome shotgun (WGS) entry which is preliminary data.</text>
</comment>
<evidence type="ECO:0000256" key="7">
    <source>
        <dbReference type="SAM" id="Phobius"/>
    </source>
</evidence>
<dbReference type="Proteomes" id="UP000314294">
    <property type="component" value="Unassembled WGS sequence"/>
</dbReference>
<keyword evidence="5 7" id="KW-1133">Transmembrane helix</keyword>
<dbReference type="AlphaFoldDB" id="A0A4Z2EQQ2"/>
<reference evidence="9 10" key="1">
    <citation type="submission" date="2019-03" db="EMBL/GenBank/DDBJ databases">
        <title>First draft genome of Liparis tanakae, snailfish: a comprehensive survey of snailfish specific genes.</title>
        <authorList>
            <person name="Kim W."/>
            <person name="Song I."/>
            <person name="Jeong J.-H."/>
            <person name="Kim D."/>
            <person name="Kim S."/>
            <person name="Ryu S."/>
            <person name="Song J.Y."/>
            <person name="Lee S.K."/>
        </authorList>
    </citation>
    <scope>NUCLEOTIDE SEQUENCE [LARGE SCALE GENOMIC DNA]</scope>
    <source>
        <tissue evidence="9">Muscle</tissue>
    </source>
</reference>
<dbReference type="EMBL" id="SRLO01003972">
    <property type="protein sequence ID" value="TNN30940.1"/>
    <property type="molecule type" value="Genomic_DNA"/>
</dbReference>
<evidence type="ECO:0000256" key="2">
    <source>
        <dbReference type="ARBA" id="ARBA00008335"/>
    </source>
</evidence>
<evidence type="ECO:0000259" key="8">
    <source>
        <dbReference type="PROSITE" id="PS50850"/>
    </source>
</evidence>
<dbReference type="PROSITE" id="PS50850">
    <property type="entry name" value="MFS"/>
    <property type="match status" value="1"/>
</dbReference>
<feature type="transmembrane region" description="Helical" evidence="7">
    <location>
        <begin position="7"/>
        <end position="29"/>
    </location>
</feature>
<dbReference type="InterPro" id="IPR005828">
    <property type="entry name" value="MFS_sugar_transport-like"/>
</dbReference>
<dbReference type="Pfam" id="PF00083">
    <property type="entry name" value="Sugar_tr"/>
    <property type="match status" value="1"/>
</dbReference>
<protein>
    <submittedName>
        <fullName evidence="9">Synaptic vesicle 2-related protein</fullName>
    </submittedName>
</protein>
<feature type="domain" description="Major facilitator superfamily (MFS) profile" evidence="8">
    <location>
        <begin position="1"/>
        <end position="110"/>
    </location>
</feature>
<proteinExistence type="inferred from homology"/>
<keyword evidence="4 7" id="KW-0812">Transmembrane</keyword>
<dbReference type="OrthoDB" id="4139357at2759"/>
<dbReference type="PANTHER" id="PTHR23511:SF5">
    <property type="entry name" value="MAJOR FACILITATOR-TYPE TRANSPORTER HXNZ-RELATED"/>
    <property type="match status" value="1"/>
</dbReference>
<dbReference type="GO" id="GO:0016020">
    <property type="term" value="C:membrane"/>
    <property type="evidence" value="ECO:0007669"/>
    <property type="project" value="UniProtKB-SubCell"/>
</dbReference>
<comment type="similarity">
    <text evidence="2">Belongs to the major facilitator superfamily.</text>
</comment>